<dbReference type="InterPro" id="IPR042119">
    <property type="entry name" value="QueA_dom2"/>
</dbReference>
<dbReference type="InterPro" id="IPR036100">
    <property type="entry name" value="QueA_sf"/>
</dbReference>
<comment type="subcellular location">
    <subcellularLocation>
        <location evidence="1">Cytoplasm</location>
    </subcellularLocation>
</comment>
<evidence type="ECO:0000256" key="4">
    <source>
        <dbReference type="ARBA" id="ARBA00022679"/>
    </source>
</evidence>
<dbReference type="Gene3D" id="3.40.1780.10">
    <property type="entry name" value="QueA-like"/>
    <property type="match status" value="1"/>
</dbReference>
<keyword evidence="6" id="KW-0671">Queuosine biosynthesis</keyword>
<reference evidence="7" key="1">
    <citation type="submission" date="2023-03" db="EMBL/GenBank/DDBJ databases">
        <authorList>
            <person name="Steffen K."/>
            <person name="Cardenas P."/>
        </authorList>
    </citation>
    <scope>NUCLEOTIDE SEQUENCE</scope>
</reference>
<comment type="caution">
    <text evidence="7">The sequence shown here is derived from an EMBL/GenBank/DDBJ whole genome shotgun (WGS) entry which is preliminary data.</text>
</comment>
<proteinExistence type="predicted"/>
<evidence type="ECO:0000313" key="7">
    <source>
        <dbReference type="EMBL" id="CAI8034482.1"/>
    </source>
</evidence>
<keyword evidence="5" id="KW-0949">S-adenosyl-L-methionine</keyword>
<evidence type="ECO:0000256" key="5">
    <source>
        <dbReference type="ARBA" id="ARBA00022691"/>
    </source>
</evidence>
<dbReference type="InterPro" id="IPR042118">
    <property type="entry name" value="QueA_dom1"/>
</dbReference>
<dbReference type="FunFam" id="3.40.1780.10:FF:000001">
    <property type="entry name" value="S-adenosylmethionine:tRNA ribosyltransferase-isomerase"/>
    <property type="match status" value="1"/>
</dbReference>
<dbReference type="EMBL" id="CASHTH010002735">
    <property type="protein sequence ID" value="CAI8034482.1"/>
    <property type="molecule type" value="Genomic_DNA"/>
</dbReference>
<accession>A0AA35X1L9</accession>
<dbReference type="InterPro" id="IPR003699">
    <property type="entry name" value="QueA"/>
</dbReference>
<dbReference type="PANTHER" id="PTHR30307:SF0">
    <property type="entry name" value="S-ADENOSYLMETHIONINE:TRNA RIBOSYLTRANSFERASE-ISOMERASE"/>
    <property type="match status" value="1"/>
</dbReference>
<keyword evidence="3" id="KW-0963">Cytoplasm</keyword>
<dbReference type="Gene3D" id="2.40.10.240">
    <property type="entry name" value="QueA-like"/>
    <property type="match status" value="1"/>
</dbReference>
<dbReference type="GO" id="GO:0005737">
    <property type="term" value="C:cytoplasm"/>
    <property type="evidence" value="ECO:0007669"/>
    <property type="project" value="UniProtKB-SubCell"/>
</dbReference>
<keyword evidence="8" id="KW-1185">Reference proteome</keyword>
<dbReference type="SUPFAM" id="SSF111337">
    <property type="entry name" value="QueA-like"/>
    <property type="match status" value="1"/>
</dbReference>
<dbReference type="NCBIfam" id="NF001140">
    <property type="entry name" value="PRK00147.1"/>
    <property type="match status" value="1"/>
</dbReference>
<evidence type="ECO:0000256" key="2">
    <source>
        <dbReference type="ARBA" id="ARBA00011245"/>
    </source>
</evidence>
<evidence type="ECO:0000256" key="1">
    <source>
        <dbReference type="ARBA" id="ARBA00004496"/>
    </source>
</evidence>
<dbReference type="FunFam" id="2.40.10.240:FF:000002">
    <property type="entry name" value="S-adenosylmethionine:tRNA ribosyltransferase-isomerase"/>
    <property type="match status" value="1"/>
</dbReference>
<dbReference type="GO" id="GO:0051075">
    <property type="term" value="F:S-adenosylmethionine:tRNA ribosyltransferase-isomerase activity"/>
    <property type="evidence" value="ECO:0007669"/>
    <property type="project" value="TreeGrafter"/>
</dbReference>
<dbReference type="GO" id="GO:0008616">
    <property type="term" value="P:tRNA queuosine(34) biosynthetic process"/>
    <property type="evidence" value="ECO:0007669"/>
    <property type="project" value="UniProtKB-KW"/>
</dbReference>
<dbReference type="NCBIfam" id="TIGR00113">
    <property type="entry name" value="queA"/>
    <property type="match status" value="1"/>
</dbReference>
<comment type="subunit">
    <text evidence="2">Monomer.</text>
</comment>
<keyword evidence="4" id="KW-0808">Transferase</keyword>
<sequence>VINETKVIPARLIGRKLPTGGKIELLLTRQKGENTWEALVKPGRRVTHGTRITFGEGALTGKVLAKSSLGLYTVRFKYNGDFEEILAQVGRVPLPPYIKREPSRTDKEEYQCVYAKEAGAIAAPTAGLHFTLALLDKLKRDGIHRVTLTLHVGLGTFQPVKVENIEMHKMHSEYFELSQASASQINTAKGEGRKIVAVGTTSVRTLETIASDCSVDSYQGYTDIFIYPGYQFKVVDALVTNFHLPKSTLLMLVSAFAGREFIFEAYQEAIAQKYRFYSYGDAMLIL</sequence>
<protein>
    <submittedName>
        <fullName evidence="7">S-adenosylmethionine:tRNA ribosyltransferase-isomerase</fullName>
    </submittedName>
</protein>
<evidence type="ECO:0000256" key="6">
    <source>
        <dbReference type="ARBA" id="ARBA00022785"/>
    </source>
</evidence>
<dbReference type="Proteomes" id="UP001174909">
    <property type="component" value="Unassembled WGS sequence"/>
</dbReference>
<gene>
    <name evidence="7" type="ORF">GBAR_LOCUS19407</name>
</gene>
<organism evidence="7 8">
    <name type="scientific">Geodia barretti</name>
    <name type="common">Barrett's horny sponge</name>
    <dbReference type="NCBI Taxonomy" id="519541"/>
    <lineage>
        <taxon>Eukaryota</taxon>
        <taxon>Metazoa</taxon>
        <taxon>Porifera</taxon>
        <taxon>Demospongiae</taxon>
        <taxon>Heteroscleromorpha</taxon>
        <taxon>Tetractinellida</taxon>
        <taxon>Astrophorina</taxon>
        <taxon>Geodiidae</taxon>
        <taxon>Geodia</taxon>
    </lineage>
</organism>
<dbReference type="AlphaFoldDB" id="A0AA35X1L9"/>
<dbReference type="PANTHER" id="PTHR30307">
    <property type="entry name" value="S-ADENOSYLMETHIONINE:TRNA RIBOSYLTRANSFERASE-ISOMERASE"/>
    <property type="match status" value="1"/>
</dbReference>
<evidence type="ECO:0000256" key="3">
    <source>
        <dbReference type="ARBA" id="ARBA00022490"/>
    </source>
</evidence>
<name>A0AA35X1L9_GEOBA</name>
<dbReference type="Pfam" id="PF02547">
    <property type="entry name" value="Queuosine_synth"/>
    <property type="match status" value="1"/>
</dbReference>
<evidence type="ECO:0000313" key="8">
    <source>
        <dbReference type="Proteomes" id="UP001174909"/>
    </source>
</evidence>
<feature type="non-terminal residue" evidence="7">
    <location>
        <position position="1"/>
    </location>
</feature>